<protein>
    <recommendedName>
        <fullName evidence="4">Glycosyltransferase</fullName>
    </recommendedName>
</protein>
<name>M1VIJ4_CYAM1</name>
<feature type="signal peptide" evidence="1">
    <location>
        <begin position="1"/>
        <end position="17"/>
    </location>
</feature>
<accession>M1VIJ4</accession>
<organism evidence="2 3">
    <name type="scientific">Cyanidioschyzon merolae (strain NIES-3377 / 10D)</name>
    <name type="common">Unicellular red alga</name>
    <dbReference type="NCBI Taxonomy" id="280699"/>
    <lineage>
        <taxon>Eukaryota</taxon>
        <taxon>Rhodophyta</taxon>
        <taxon>Bangiophyceae</taxon>
        <taxon>Cyanidiales</taxon>
        <taxon>Cyanidiaceae</taxon>
        <taxon>Cyanidioschyzon</taxon>
    </lineage>
</organism>
<dbReference type="GeneID" id="16995058"/>
<reference evidence="2 3" key="2">
    <citation type="journal article" date="2007" name="BMC Biol.">
        <title>A 100%-complete sequence reveals unusually simple genomic features in the hot-spring red alga Cyanidioschyzon merolae.</title>
        <authorList>
            <person name="Nozaki H."/>
            <person name="Takano H."/>
            <person name="Misumi O."/>
            <person name="Terasawa K."/>
            <person name="Matsuzaki M."/>
            <person name="Maruyama S."/>
            <person name="Nishida K."/>
            <person name="Yagisawa F."/>
            <person name="Yoshida Y."/>
            <person name="Fujiwara T."/>
            <person name="Takio S."/>
            <person name="Tamura K."/>
            <person name="Chung S.J."/>
            <person name="Nakamura S."/>
            <person name="Kuroiwa H."/>
            <person name="Tanaka K."/>
            <person name="Sato N."/>
            <person name="Kuroiwa T."/>
        </authorList>
    </citation>
    <scope>NUCLEOTIDE SEQUENCE [LARGE SCALE GENOMIC DNA]</scope>
    <source>
        <strain evidence="2 3">10D</strain>
    </source>
</reference>
<dbReference type="HOGENOM" id="CLU_541184_0_0_1"/>
<dbReference type="EMBL" id="AP006495">
    <property type="protein sequence ID" value="BAM80938.1"/>
    <property type="molecule type" value="Genomic_DNA"/>
</dbReference>
<dbReference type="PANTHER" id="PTHR20961">
    <property type="entry name" value="GLYCOSYLTRANSFERASE"/>
    <property type="match status" value="1"/>
</dbReference>
<sequence>MWRQVLLCGLIFELVRNLALWFAFHQPRSELDAHSLPTSLLQRGARSARFRLHVWRHRTAGVVSKQYTEHVLEVRSPFCFNSTNAVLFIEASGSQRSVDPDATHRVQSFLQQKRVRVERVTSLEPVRRAIPNLTNETLVLNWFSRAAYFNPAHFAGEWLANWGLPRQFGASEGKRHAPVVLWWPAHAQHATSPLYACGTERDNQSIFCVYLHAMVTAYSRQQGRELPFRRNTVLCGSRLLLPGLLKSRFFRSPADAMAWRAAVLDHLGMKSAPAQRTMLPADTSGRDQCRAVPSIMPLWHRPSPRLQVTYLRRGAEKRSQAACRRRCLANEDAVVALLRRYREAYAYDFTIVEASANDTTRSSVQRLVEMIQRTHVLISVHGAQLVYASLLPPWRSALIELFPYGFQHDMYAHAGGAPVHYFSVEGDSPPIPSSPLPFWERETDDMDAADLDFAAATATAHYPDSQTSSRVYLRDQAVQVPLRPLRRALQVALATLRDQACTES</sequence>
<evidence type="ECO:0000313" key="2">
    <source>
        <dbReference type="EMBL" id="BAM80938.1"/>
    </source>
</evidence>
<dbReference type="AlphaFoldDB" id="M1VIJ4"/>
<dbReference type="KEGG" id="cme:CYME_CMM049C"/>
<reference evidence="2 3" key="1">
    <citation type="journal article" date="2004" name="Nature">
        <title>Genome sequence of the ultrasmall unicellular red alga Cyanidioschyzon merolae 10D.</title>
        <authorList>
            <person name="Matsuzaki M."/>
            <person name="Misumi O."/>
            <person name="Shin-i T."/>
            <person name="Maruyama S."/>
            <person name="Takahara M."/>
            <person name="Miyagishima S."/>
            <person name="Mori T."/>
            <person name="Nishida K."/>
            <person name="Yagisawa F."/>
            <person name="Nishida K."/>
            <person name="Yoshida Y."/>
            <person name="Nishimura Y."/>
            <person name="Nakao S."/>
            <person name="Kobayashi T."/>
            <person name="Momoyama Y."/>
            <person name="Higashiyama T."/>
            <person name="Minoda A."/>
            <person name="Sano M."/>
            <person name="Nomoto H."/>
            <person name="Oishi K."/>
            <person name="Hayashi H."/>
            <person name="Ohta F."/>
            <person name="Nishizaka S."/>
            <person name="Haga S."/>
            <person name="Miura S."/>
            <person name="Morishita T."/>
            <person name="Kabeya Y."/>
            <person name="Terasawa K."/>
            <person name="Suzuki Y."/>
            <person name="Ishii Y."/>
            <person name="Asakawa S."/>
            <person name="Takano H."/>
            <person name="Ohta N."/>
            <person name="Kuroiwa H."/>
            <person name="Tanaka K."/>
            <person name="Shimizu N."/>
            <person name="Sugano S."/>
            <person name="Sato N."/>
            <person name="Nozaki H."/>
            <person name="Ogasawara N."/>
            <person name="Kohara Y."/>
            <person name="Kuroiwa T."/>
        </authorList>
    </citation>
    <scope>NUCLEOTIDE SEQUENCE [LARGE SCALE GENOMIC DNA]</scope>
    <source>
        <strain evidence="2 3">10D</strain>
    </source>
</reference>
<dbReference type="PANTHER" id="PTHR20961:SF38">
    <property type="entry name" value="PROTEIN O-LINKED-MANNOSE BETA-1,4-N-ACETYLGLUCOSAMINYLTRANSFERASE 2"/>
    <property type="match status" value="1"/>
</dbReference>
<dbReference type="Gramene" id="CMM049CT">
    <property type="protein sequence ID" value="CMM049CT"/>
    <property type="gene ID" value="CMM049C"/>
</dbReference>
<dbReference type="RefSeq" id="XP_005536974.1">
    <property type="nucleotide sequence ID" value="XM_005536917.1"/>
</dbReference>
<dbReference type="Proteomes" id="UP000007014">
    <property type="component" value="Chromosome 13"/>
</dbReference>
<keyword evidence="3" id="KW-1185">Reference proteome</keyword>
<feature type="chain" id="PRO_5004017993" description="Glycosyltransferase" evidence="1">
    <location>
        <begin position="18"/>
        <end position="504"/>
    </location>
</feature>
<keyword evidence="1" id="KW-0732">Signal</keyword>
<dbReference type="GO" id="GO:0016757">
    <property type="term" value="F:glycosyltransferase activity"/>
    <property type="evidence" value="ECO:0007669"/>
    <property type="project" value="InterPro"/>
</dbReference>
<proteinExistence type="predicted"/>
<dbReference type="InterPro" id="IPR007657">
    <property type="entry name" value="Glycosyltransferase_61"/>
</dbReference>
<gene>
    <name evidence="2" type="ORF">CYME_CMM049C</name>
</gene>
<evidence type="ECO:0008006" key="4">
    <source>
        <dbReference type="Google" id="ProtNLM"/>
    </source>
</evidence>
<dbReference type="OrthoDB" id="529273at2759"/>
<evidence type="ECO:0000313" key="3">
    <source>
        <dbReference type="Proteomes" id="UP000007014"/>
    </source>
</evidence>
<evidence type="ECO:0000256" key="1">
    <source>
        <dbReference type="SAM" id="SignalP"/>
    </source>
</evidence>